<keyword evidence="5 7" id="KW-1133">Transmembrane helix</keyword>
<evidence type="ECO:0000313" key="9">
    <source>
        <dbReference type="EMBL" id="RXJ74234.1"/>
    </source>
</evidence>
<feature type="transmembrane region" description="Helical" evidence="7">
    <location>
        <begin position="101"/>
        <end position="126"/>
    </location>
</feature>
<keyword evidence="10" id="KW-1185">Reference proteome</keyword>
<proteinExistence type="inferred from homology"/>
<comment type="similarity">
    <text evidence="7">Belongs to the binding-protein-dependent transport system permease family.</text>
</comment>
<dbReference type="CDD" id="cd06261">
    <property type="entry name" value="TM_PBP2"/>
    <property type="match status" value="1"/>
</dbReference>
<dbReference type="Proteomes" id="UP000290287">
    <property type="component" value="Unassembled WGS sequence"/>
</dbReference>
<evidence type="ECO:0000256" key="7">
    <source>
        <dbReference type="RuleBase" id="RU363032"/>
    </source>
</evidence>
<evidence type="ECO:0000256" key="4">
    <source>
        <dbReference type="ARBA" id="ARBA00022692"/>
    </source>
</evidence>
<feature type="domain" description="ABC transmembrane type-1" evidence="8">
    <location>
        <begin position="99"/>
        <end position="302"/>
    </location>
</feature>
<dbReference type="AlphaFoldDB" id="A0A4Q0YVI5"/>
<feature type="transmembrane region" description="Helical" evidence="7">
    <location>
        <begin position="35"/>
        <end position="56"/>
    </location>
</feature>
<name>A0A4Q0YVI5_9GAMM</name>
<comment type="caution">
    <text evidence="9">The sequence shown here is derived from an EMBL/GenBank/DDBJ whole genome shotgun (WGS) entry which is preliminary data.</text>
</comment>
<dbReference type="OrthoDB" id="9805884at2"/>
<dbReference type="InterPro" id="IPR050366">
    <property type="entry name" value="BP-dependent_transpt_permease"/>
</dbReference>
<evidence type="ECO:0000256" key="6">
    <source>
        <dbReference type="ARBA" id="ARBA00023136"/>
    </source>
</evidence>
<dbReference type="GO" id="GO:0055085">
    <property type="term" value="P:transmembrane transport"/>
    <property type="evidence" value="ECO:0007669"/>
    <property type="project" value="InterPro"/>
</dbReference>
<organism evidence="9 10">
    <name type="scientific">Veronia nyctiphanis</name>
    <dbReference type="NCBI Taxonomy" id="1278244"/>
    <lineage>
        <taxon>Bacteria</taxon>
        <taxon>Pseudomonadati</taxon>
        <taxon>Pseudomonadota</taxon>
        <taxon>Gammaproteobacteria</taxon>
        <taxon>Vibrionales</taxon>
        <taxon>Vibrionaceae</taxon>
        <taxon>Veronia</taxon>
    </lineage>
</organism>
<evidence type="ECO:0000313" key="10">
    <source>
        <dbReference type="Proteomes" id="UP000290287"/>
    </source>
</evidence>
<accession>A0A4Q0YVI5</accession>
<keyword evidence="3" id="KW-1003">Cell membrane</keyword>
<feature type="transmembrane region" description="Helical" evidence="7">
    <location>
        <begin position="280"/>
        <end position="301"/>
    </location>
</feature>
<dbReference type="PROSITE" id="PS50928">
    <property type="entry name" value="ABC_TM1"/>
    <property type="match status" value="1"/>
</dbReference>
<sequence>MTTITSASAATEQPKSKKALTPRQLMFNRLLQHKVGVAGGIFILFLLIICVSAPLFSSFLGNDAFEVSFFSRYEPAGAEFWLGADELGRDVFLRLLYAGQISLGFAVVTALFMSIIGTTIGICAGYFGGKTDSVLMRFADFVLSLPGLPVLIVLSAIDPEKLGVPADIARSDFFAVAKLTIIFCILGWPQTARLVRAGTLSVREREYVKAAVGYGASSVTIIFRHVLPNVISPVIVATTMGVGGVILGEAALSFLGMGIQPPTPSWGNMLNNAKETIWQAPGLAIYPGIAITMTVMAINFFGDALQDAIDPKSQ</sequence>
<dbReference type="SUPFAM" id="SSF161098">
    <property type="entry name" value="MetI-like"/>
    <property type="match status" value="1"/>
</dbReference>
<evidence type="ECO:0000256" key="5">
    <source>
        <dbReference type="ARBA" id="ARBA00022989"/>
    </source>
</evidence>
<feature type="transmembrane region" description="Helical" evidence="7">
    <location>
        <begin position="173"/>
        <end position="195"/>
    </location>
</feature>
<comment type="subcellular location">
    <subcellularLocation>
        <location evidence="1 7">Cell membrane</location>
        <topology evidence="1 7">Multi-pass membrane protein</topology>
    </subcellularLocation>
</comment>
<dbReference type="PANTHER" id="PTHR43386:SF1">
    <property type="entry name" value="D,D-DIPEPTIDE TRANSPORT SYSTEM PERMEASE PROTEIN DDPC-RELATED"/>
    <property type="match status" value="1"/>
</dbReference>
<dbReference type="Gene3D" id="1.10.3720.10">
    <property type="entry name" value="MetI-like"/>
    <property type="match status" value="1"/>
</dbReference>
<feature type="transmembrane region" description="Helical" evidence="7">
    <location>
        <begin position="233"/>
        <end position="259"/>
    </location>
</feature>
<dbReference type="EMBL" id="PEIB01000003">
    <property type="protein sequence ID" value="RXJ74234.1"/>
    <property type="molecule type" value="Genomic_DNA"/>
</dbReference>
<dbReference type="Pfam" id="PF12911">
    <property type="entry name" value="OppC_N"/>
    <property type="match status" value="1"/>
</dbReference>
<evidence type="ECO:0000256" key="1">
    <source>
        <dbReference type="ARBA" id="ARBA00004651"/>
    </source>
</evidence>
<evidence type="ECO:0000256" key="2">
    <source>
        <dbReference type="ARBA" id="ARBA00022448"/>
    </source>
</evidence>
<dbReference type="GO" id="GO:0005886">
    <property type="term" value="C:plasma membrane"/>
    <property type="evidence" value="ECO:0007669"/>
    <property type="project" value="UniProtKB-SubCell"/>
</dbReference>
<dbReference type="InterPro" id="IPR000515">
    <property type="entry name" value="MetI-like"/>
</dbReference>
<dbReference type="RefSeq" id="WP_129121196.1">
    <property type="nucleotide sequence ID" value="NZ_PEIB01000003.1"/>
</dbReference>
<reference evidence="9 10" key="1">
    <citation type="submission" date="2017-10" db="EMBL/GenBank/DDBJ databases">
        <title>Nyctiphanis sp. nov., isolated from the stomach of the euphausiid Nyctiphanes simplex (Hansen, 1911) in the Gulf of California.</title>
        <authorList>
            <person name="Gomez-Gil B."/>
            <person name="Aguilar-Mendez M."/>
            <person name="Lopez-Cortes A."/>
            <person name="Gomez-Gutierrez J."/>
            <person name="Roque A."/>
            <person name="Lang E."/>
            <person name="Gonzalez-Castillo A."/>
        </authorList>
    </citation>
    <scope>NUCLEOTIDE SEQUENCE [LARGE SCALE GENOMIC DNA]</scope>
    <source>
        <strain evidence="9 10">CAIM 600</strain>
    </source>
</reference>
<keyword evidence="2 7" id="KW-0813">Transport</keyword>
<evidence type="ECO:0000259" key="8">
    <source>
        <dbReference type="PROSITE" id="PS50928"/>
    </source>
</evidence>
<protein>
    <submittedName>
        <fullName evidence="9">NAD synthetase</fullName>
    </submittedName>
</protein>
<keyword evidence="6 7" id="KW-0472">Membrane</keyword>
<dbReference type="PANTHER" id="PTHR43386">
    <property type="entry name" value="OLIGOPEPTIDE TRANSPORT SYSTEM PERMEASE PROTEIN APPC"/>
    <property type="match status" value="1"/>
</dbReference>
<gene>
    <name evidence="9" type="ORF">CS022_04000</name>
</gene>
<dbReference type="InterPro" id="IPR025966">
    <property type="entry name" value="OppC_N"/>
</dbReference>
<feature type="transmembrane region" description="Helical" evidence="7">
    <location>
        <begin position="138"/>
        <end position="157"/>
    </location>
</feature>
<evidence type="ECO:0000256" key="3">
    <source>
        <dbReference type="ARBA" id="ARBA00022475"/>
    </source>
</evidence>
<dbReference type="Pfam" id="PF00528">
    <property type="entry name" value="BPD_transp_1"/>
    <property type="match status" value="1"/>
</dbReference>
<dbReference type="InterPro" id="IPR035906">
    <property type="entry name" value="MetI-like_sf"/>
</dbReference>
<keyword evidence="4 7" id="KW-0812">Transmembrane</keyword>